<dbReference type="Proteomes" id="UP000887565">
    <property type="component" value="Unplaced"/>
</dbReference>
<evidence type="ECO:0000313" key="2">
    <source>
        <dbReference type="Proteomes" id="UP000887565"/>
    </source>
</evidence>
<feature type="compositionally biased region" description="Polar residues" evidence="1">
    <location>
        <begin position="136"/>
        <end position="161"/>
    </location>
</feature>
<name>A0A915KE12_ROMCU</name>
<sequence>MRELKRFSSGSAKGQIQIKWEKYVISADSKSDIYDTSSVMDNENNKSFLMIKFKRKLDTKDSNQDKSLSNCLKFLYPVWPGKINGNGQFSMHTRNPLVSVEDMCLANCSDLPQNGSSNSPLQGEQKICEFDADQPANGNVPNQMMTSSPGPSATNINAQSLSPPPSWATSPGSSMMMPAASPTMAGSSSSSVGLMGSAVMATTLAAVGGSTMMMMNQSRSTMAPAGVMPGNAINGTGGGTASGNATAGNQTAPGNSARFGREGDVVLYTAALSVILGLIWQF</sequence>
<dbReference type="WBParaSite" id="nRc.2.0.1.t36179-RA">
    <property type="protein sequence ID" value="nRc.2.0.1.t36179-RA"/>
    <property type="gene ID" value="nRc.2.0.1.g36179"/>
</dbReference>
<evidence type="ECO:0000256" key="1">
    <source>
        <dbReference type="SAM" id="MobiDB-lite"/>
    </source>
</evidence>
<keyword evidence="2" id="KW-1185">Reference proteome</keyword>
<accession>A0A915KE12</accession>
<protein>
    <submittedName>
        <fullName evidence="3">Uncharacterized protein</fullName>
    </submittedName>
</protein>
<proteinExistence type="predicted"/>
<feature type="region of interest" description="Disordered" evidence="1">
    <location>
        <begin position="135"/>
        <end position="175"/>
    </location>
</feature>
<dbReference type="AlphaFoldDB" id="A0A915KE12"/>
<organism evidence="2 3">
    <name type="scientific">Romanomermis culicivorax</name>
    <name type="common">Nematode worm</name>
    <dbReference type="NCBI Taxonomy" id="13658"/>
    <lineage>
        <taxon>Eukaryota</taxon>
        <taxon>Metazoa</taxon>
        <taxon>Ecdysozoa</taxon>
        <taxon>Nematoda</taxon>
        <taxon>Enoplea</taxon>
        <taxon>Dorylaimia</taxon>
        <taxon>Mermithida</taxon>
        <taxon>Mermithoidea</taxon>
        <taxon>Mermithidae</taxon>
        <taxon>Romanomermis</taxon>
    </lineage>
</organism>
<evidence type="ECO:0000313" key="3">
    <source>
        <dbReference type="WBParaSite" id="nRc.2.0.1.t36179-RA"/>
    </source>
</evidence>
<reference evidence="3" key="1">
    <citation type="submission" date="2022-11" db="UniProtKB">
        <authorList>
            <consortium name="WormBaseParasite"/>
        </authorList>
    </citation>
    <scope>IDENTIFICATION</scope>
</reference>